<keyword evidence="5" id="KW-1185">Reference proteome</keyword>
<dbReference type="Proteomes" id="UP001562425">
    <property type="component" value="Unassembled WGS sequence"/>
</dbReference>
<evidence type="ECO:0000256" key="2">
    <source>
        <dbReference type="SAM" id="SignalP"/>
    </source>
</evidence>
<dbReference type="SMART" id="SM00034">
    <property type="entry name" value="CLECT"/>
    <property type="match status" value="1"/>
</dbReference>
<dbReference type="Gene3D" id="3.10.100.10">
    <property type="entry name" value="Mannose-Binding Protein A, subunit A"/>
    <property type="match status" value="1"/>
</dbReference>
<dbReference type="InterPro" id="IPR016186">
    <property type="entry name" value="C-type_lectin-like/link_sf"/>
</dbReference>
<feature type="domain" description="C-type lectin" evidence="3">
    <location>
        <begin position="46"/>
        <end position="165"/>
    </location>
</feature>
<organism evidence="4 5">
    <name type="scientific">Culex pipiens pipiens</name>
    <name type="common">Northern house mosquito</name>
    <dbReference type="NCBI Taxonomy" id="38569"/>
    <lineage>
        <taxon>Eukaryota</taxon>
        <taxon>Metazoa</taxon>
        <taxon>Ecdysozoa</taxon>
        <taxon>Arthropoda</taxon>
        <taxon>Hexapoda</taxon>
        <taxon>Insecta</taxon>
        <taxon>Pterygota</taxon>
        <taxon>Neoptera</taxon>
        <taxon>Endopterygota</taxon>
        <taxon>Diptera</taxon>
        <taxon>Nematocera</taxon>
        <taxon>Culicoidea</taxon>
        <taxon>Culicidae</taxon>
        <taxon>Culicinae</taxon>
        <taxon>Culicini</taxon>
        <taxon>Culex</taxon>
        <taxon>Culex</taxon>
    </lineage>
</organism>
<feature type="region of interest" description="Disordered" evidence="1">
    <location>
        <begin position="181"/>
        <end position="202"/>
    </location>
</feature>
<evidence type="ECO:0000313" key="5">
    <source>
        <dbReference type="Proteomes" id="UP001562425"/>
    </source>
</evidence>
<dbReference type="SUPFAM" id="SSF56436">
    <property type="entry name" value="C-type lectin-like"/>
    <property type="match status" value="1"/>
</dbReference>
<accession>A0ABD1DJ29</accession>
<gene>
    <name evidence="4" type="ORF">pipiens_002184</name>
</gene>
<dbReference type="InterPro" id="IPR016187">
    <property type="entry name" value="CTDL_fold"/>
</dbReference>
<protein>
    <recommendedName>
        <fullName evidence="3">C-type lectin domain-containing protein</fullName>
    </recommendedName>
</protein>
<dbReference type="PROSITE" id="PS50041">
    <property type="entry name" value="C_TYPE_LECTIN_2"/>
    <property type="match status" value="1"/>
</dbReference>
<dbReference type="CDD" id="cd00037">
    <property type="entry name" value="CLECT"/>
    <property type="match status" value="1"/>
</dbReference>
<evidence type="ECO:0000259" key="3">
    <source>
        <dbReference type="PROSITE" id="PS50041"/>
    </source>
</evidence>
<comment type="caution">
    <text evidence="4">The sequence shown here is derived from an EMBL/GenBank/DDBJ whole genome shotgun (WGS) entry which is preliminary data.</text>
</comment>
<evidence type="ECO:0000256" key="1">
    <source>
        <dbReference type="SAM" id="MobiDB-lite"/>
    </source>
</evidence>
<sequence>MFFLKVESLVLIVISWSVALDAQDPPAPANVIADGVYYNTSTVQRYIVINDKRVNFFEAWRACMHLGLRLASVNSREDNLALLVALQHVGPHQQGPWYIAGTDLGEDGKYVWITTDQSVGFGTGYSNWGVDQPDNYLGGEHCIEVTPSTTRRTKSFDDSAWKSQNRDAALQHFPSAVSSVALSSSEDPSTEPDFSYSSTGTTTSISCGGGLDDILVIESESADPSGSYSRCGTLSRGEVRKSRSKMKSYLKRCKDALIGPSPQTEDTCPITHHEAIVQHQQQEQQQAQLPPAVPIPTANWYLDDQLCEIRPEDNREPYSSFASARLKEQLESEEQQQQLEQLGHEKQIDKLLAKDGDDPLDFVNESGAGGGGLEPARVQGSQVVKGIDFNGATEDGGVTEGPSVITPGLGRRGT</sequence>
<feature type="signal peptide" evidence="2">
    <location>
        <begin position="1"/>
        <end position="22"/>
    </location>
</feature>
<dbReference type="InterPro" id="IPR001304">
    <property type="entry name" value="C-type_lectin-like"/>
</dbReference>
<feature type="chain" id="PRO_5044741926" description="C-type lectin domain-containing protein" evidence="2">
    <location>
        <begin position="23"/>
        <end position="414"/>
    </location>
</feature>
<evidence type="ECO:0000313" key="4">
    <source>
        <dbReference type="EMBL" id="KAL1399660.1"/>
    </source>
</evidence>
<proteinExistence type="predicted"/>
<dbReference type="EMBL" id="JBEHCU010005482">
    <property type="protein sequence ID" value="KAL1399660.1"/>
    <property type="molecule type" value="Genomic_DNA"/>
</dbReference>
<reference evidence="4 5" key="1">
    <citation type="submission" date="2024-05" db="EMBL/GenBank/DDBJ databases">
        <title>Culex pipiens pipiens assembly and annotation.</title>
        <authorList>
            <person name="Alout H."/>
            <person name="Durand T."/>
        </authorList>
    </citation>
    <scope>NUCLEOTIDE SEQUENCE [LARGE SCALE GENOMIC DNA]</scope>
    <source>
        <strain evidence="4">HA-2024</strain>
        <tissue evidence="4">Whole body</tissue>
    </source>
</reference>
<dbReference type="AlphaFoldDB" id="A0ABD1DJ29"/>
<feature type="region of interest" description="Disordered" evidence="1">
    <location>
        <begin position="352"/>
        <end position="414"/>
    </location>
</feature>
<name>A0ABD1DJ29_CULPP</name>
<keyword evidence="2" id="KW-0732">Signal</keyword>